<gene>
    <name evidence="1" type="ORF">D2T31_04925</name>
</gene>
<dbReference type="OrthoDB" id="7652971at2"/>
<dbReference type="EMBL" id="SAUX01000004">
    <property type="protein sequence ID" value="RWR31345.1"/>
    <property type="molecule type" value="Genomic_DNA"/>
</dbReference>
<reference evidence="1 2" key="1">
    <citation type="submission" date="2019-01" db="EMBL/GenBank/DDBJ databases">
        <title>Sinorhodobacter populi sp. nov. isolated from the symptomatic bark tissue of Populus euramericana canker.</title>
        <authorList>
            <person name="Xu G."/>
        </authorList>
    </citation>
    <scope>NUCLEOTIDE SEQUENCE [LARGE SCALE GENOMIC DNA]</scope>
    <source>
        <strain evidence="1 2">D19-10-3-21</strain>
    </source>
</reference>
<protein>
    <submittedName>
        <fullName evidence="1">Uncharacterized protein</fullName>
    </submittedName>
</protein>
<organism evidence="1 2">
    <name type="scientific">Paenirhodobacter populi</name>
    <dbReference type="NCBI Taxonomy" id="2306993"/>
    <lineage>
        <taxon>Bacteria</taxon>
        <taxon>Pseudomonadati</taxon>
        <taxon>Pseudomonadota</taxon>
        <taxon>Alphaproteobacteria</taxon>
        <taxon>Rhodobacterales</taxon>
        <taxon>Rhodobacter group</taxon>
        <taxon>Paenirhodobacter</taxon>
    </lineage>
</organism>
<sequence>MKISRAFDRAAKIDDARGGSIREPVLPRAERGRRLMSVKTALEWAFGPEQAQIDFDLLGVHEFRREGISPEWRLMQEQKLGCRVDGGGSSEPHADAALIAAAVEALSVNPIFGKDMAVLMATCARSGTVPDWQGEPKMRVAPLGWDINKDGKRTAYEVPSGTWSFHDAKNRKTRTGRSRVCPIQYMGGAISITRARRRYLDWWGALLEVAVTLRIPGYLDSIDISKEMPAVEPWREKSI</sequence>
<dbReference type="Proteomes" id="UP000285295">
    <property type="component" value="Unassembled WGS sequence"/>
</dbReference>
<name>A0A443KF64_9RHOB</name>
<comment type="caution">
    <text evidence="1">The sequence shown here is derived from an EMBL/GenBank/DDBJ whole genome shotgun (WGS) entry which is preliminary data.</text>
</comment>
<dbReference type="AlphaFoldDB" id="A0A443KF64"/>
<dbReference type="RefSeq" id="WP_128236504.1">
    <property type="nucleotide sequence ID" value="NZ_SAUX01000004.1"/>
</dbReference>
<accession>A0A443KF64</accession>
<proteinExistence type="predicted"/>
<evidence type="ECO:0000313" key="1">
    <source>
        <dbReference type="EMBL" id="RWR31345.1"/>
    </source>
</evidence>
<reference evidence="1 2" key="2">
    <citation type="submission" date="2019-01" db="EMBL/GenBank/DDBJ databases">
        <authorList>
            <person name="Li Y."/>
        </authorList>
    </citation>
    <scope>NUCLEOTIDE SEQUENCE [LARGE SCALE GENOMIC DNA]</scope>
    <source>
        <strain evidence="1 2">D19-10-3-21</strain>
    </source>
</reference>
<evidence type="ECO:0000313" key="2">
    <source>
        <dbReference type="Proteomes" id="UP000285295"/>
    </source>
</evidence>